<organism evidence="1 2">
    <name type="scientific">Solitalea canadensis (strain ATCC 29591 / DSM 3403 / JCM 21819 / LMG 8368 / NBRC 15130 / NCIMB 12057 / USAM 9D)</name>
    <name type="common">Flexibacter canadensis</name>
    <dbReference type="NCBI Taxonomy" id="929556"/>
    <lineage>
        <taxon>Bacteria</taxon>
        <taxon>Pseudomonadati</taxon>
        <taxon>Bacteroidota</taxon>
        <taxon>Sphingobacteriia</taxon>
        <taxon>Sphingobacteriales</taxon>
        <taxon>Sphingobacteriaceae</taxon>
        <taxon>Solitalea</taxon>
    </lineage>
</organism>
<proteinExistence type="predicted"/>
<reference evidence="1" key="1">
    <citation type="submission" date="2012-02" db="EMBL/GenBank/DDBJ databases">
        <title>The complete genome of Solitalea canadensis DSM 3403.</title>
        <authorList>
            <consortium name="US DOE Joint Genome Institute (JGI-PGF)"/>
            <person name="Lucas S."/>
            <person name="Copeland A."/>
            <person name="Lapidus A."/>
            <person name="Glavina del Rio T."/>
            <person name="Dalin E."/>
            <person name="Tice H."/>
            <person name="Bruce D."/>
            <person name="Goodwin L."/>
            <person name="Pitluck S."/>
            <person name="Peters L."/>
            <person name="Ovchinnikova G."/>
            <person name="Lu M."/>
            <person name="Kyrpides N."/>
            <person name="Mavromatis K."/>
            <person name="Ivanova N."/>
            <person name="Brettin T."/>
            <person name="Detter J.C."/>
            <person name="Han C."/>
            <person name="Larimer F."/>
            <person name="Land M."/>
            <person name="Hauser L."/>
            <person name="Markowitz V."/>
            <person name="Cheng J.-F."/>
            <person name="Hugenholtz P."/>
            <person name="Woyke T."/>
            <person name="Wu D."/>
            <person name="Spring S."/>
            <person name="Schroeder M."/>
            <person name="Kopitz M."/>
            <person name="Brambilla E."/>
            <person name="Klenk H.-P."/>
            <person name="Eisen J.A."/>
        </authorList>
    </citation>
    <scope>NUCLEOTIDE SEQUENCE</scope>
    <source>
        <strain evidence="1">DSM 3403</strain>
    </source>
</reference>
<evidence type="ECO:0008006" key="3">
    <source>
        <dbReference type="Google" id="ProtNLM"/>
    </source>
</evidence>
<gene>
    <name evidence="1" type="ordered locus">Solca_1466</name>
</gene>
<dbReference type="Proteomes" id="UP000007590">
    <property type="component" value="Chromosome"/>
</dbReference>
<keyword evidence="2" id="KW-1185">Reference proteome</keyword>
<sequence>MKKIVLIFDGSNFSEAAFDFACHMNSMNPVLLTGVFLSNRDYATAFQYGFGGGLVFTDWGLGEDDEQRAKISIKRFEALCLNNGIDFRIHNGLGAYALSEINKESRFADLVIISSDLFYKNVGGEQPNEYMRSVLRDTECPIILVPEEKFHFPSSIILTYDGTEASVYAIKQYSYLFPEWRQKKTALIYLGNDSIPDQVYIEELAARHFKDLTLFKFGANAKYEFMSWLAGQKNPLLIAGAFGRSGLSEFFRRSFISEIIMNYKTPVFIAHK</sequence>
<dbReference type="HOGENOM" id="CLU_086636_0_0_10"/>
<dbReference type="OrthoDB" id="641005at2"/>
<name>H8KQC9_SOLCM</name>
<dbReference type="eggNOG" id="COG0589">
    <property type="taxonomic scope" value="Bacteria"/>
</dbReference>
<dbReference type="SUPFAM" id="SSF52402">
    <property type="entry name" value="Adenine nucleotide alpha hydrolases-like"/>
    <property type="match status" value="2"/>
</dbReference>
<dbReference type="RefSeq" id="WP_014679772.1">
    <property type="nucleotide sequence ID" value="NC_017770.1"/>
</dbReference>
<dbReference type="EMBL" id="CP003349">
    <property type="protein sequence ID" value="AFD06545.1"/>
    <property type="molecule type" value="Genomic_DNA"/>
</dbReference>
<protein>
    <recommendedName>
        <fullName evidence="3">Universal stress protein UspA-like protein</fullName>
    </recommendedName>
</protein>
<dbReference type="STRING" id="929556.Solca_1466"/>
<dbReference type="AlphaFoldDB" id="H8KQC9"/>
<evidence type="ECO:0000313" key="2">
    <source>
        <dbReference type="Proteomes" id="UP000007590"/>
    </source>
</evidence>
<dbReference type="KEGG" id="scn:Solca_1466"/>
<dbReference type="Gene3D" id="3.40.50.12370">
    <property type="match status" value="1"/>
</dbReference>
<accession>H8KQC9</accession>
<evidence type="ECO:0000313" key="1">
    <source>
        <dbReference type="EMBL" id="AFD06545.1"/>
    </source>
</evidence>